<dbReference type="Pfam" id="PF00069">
    <property type="entry name" value="Pkinase"/>
    <property type="match status" value="1"/>
</dbReference>
<dbReference type="SMART" id="SM00220">
    <property type="entry name" value="S_TKc"/>
    <property type="match status" value="1"/>
</dbReference>
<dbReference type="AlphaFoldDB" id="A0A7J5XB84"/>
<comment type="caution">
    <text evidence="3">The sequence shown here is derived from an EMBL/GenBank/DDBJ whole genome shotgun (WGS) entry which is preliminary data.</text>
</comment>
<dbReference type="GO" id="GO:0005524">
    <property type="term" value="F:ATP binding"/>
    <property type="evidence" value="ECO:0007669"/>
    <property type="project" value="UniProtKB-UniRule"/>
</dbReference>
<evidence type="ECO:0000256" key="1">
    <source>
        <dbReference type="PROSITE-ProRule" id="PRU10141"/>
    </source>
</evidence>
<feature type="binding site" evidence="1">
    <location>
        <position position="116"/>
    </location>
    <ligand>
        <name>ATP</name>
        <dbReference type="ChEBI" id="CHEBI:30616"/>
    </ligand>
</feature>
<keyword evidence="1" id="KW-0547">Nucleotide-binding</keyword>
<dbReference type="SUPFAM" id="SSF56112">
    <property type="entry name" value="Protein kinase-like (PK-like)"/>
    <property type="match status" value="1"/>
</dbReference>
<dbReference type="InterPro" id="IPR000719">
    <property type="entry name" value="Prot_kinase_dom"/>
</dbReference>
<name>A0A7J5XB84_DISMA</name>
<dbReference type="OrthoDB" id="6513151at2759"/>
<dbReference type="InterPro" id="IPR011009">
    <property type="entry name" value="Kinase-like_dom_sf"/>
</dbReference>
<protein>
    <recommendedName>
        <fullName evidence="2">Protein kinase domain-containing protein</fullName>
    </recommendedName>
</protein>
<dbReference type="Proteomes" id="UP000518266">
    <property type="component" value="Unassembled WGS sequence"/>
</dbReference>
<keyword evidence="4" id="KW-1185">Reference proteome</keyword>
<evidence type="ECO:0000259" key="2">
    <source>
        <dbReference type="PROSITE" id="PS50011"/>
    </source>
</evidence>
<gene>
    <name evidence="3" type="ORF">F7725_025395</name>
</gene>
<dbReference type="PROSITE" id="PS50011">
    <property type="entry name" value="PROTEIN_KINASE_DOM"/>
    <property type="match status" value="1"/>
</dbReference>
<evidence type="ECO:0000313" key="3">
    <source>
        <dbReference type="EMBL" id="KAF3834191.1"/>
    </source>
</evidence>
<dbReference type="PROSITE" id="PS00107">
    <property type="entry name" value="PROTEIN_KINASE_ATP"/>
    <property type="match status" value="1"/>
</dbReference>
<evidence type="ECO:0000313" key="4">
    <source>
        <dbReference type="Proteomes" id="UP000518266"/>
    </source>
</evidence>
<dbReference type="PANTHER" id="PTHR24359">
    <property type="entry name" value="SERINE/THREONINE-PROTEIN KINASE SBK1"/>
    <property type="match status" value="1"/>
</dbReference>
<dbReference type="InterPro" id="IPR017441">
    <property type="entry name" value="Protein_kinase_ATP_BS"/>
</dbReference>
<dbReference type="GO" id="GO:0004674">
    <property type="term" value="F:protein serine/threonine kinase activity"/>
    <property type="evidence" value="ECO:0007669"/>
    <property type="project" value="TreeGrafter"/>
</dbReference>
<proteinExistence type="predicted"/>
<accession>A0A7J5XB84</accession>
<dbReference type="Gene3D" id="1.10.510.10">
    <property type="entry name" value="Transferase(Phosphotransferase) domain 1"/>
    <property type="match status" value="2"/>
</dbReference>
<dbReference type="EMBL" id="JAAKFY010000026">
    <property type="protein sequence ID" value="KAF3834191.1"/>
    <property type="molecule type" value="Genomic_DNA"/>
</dbReference>
<organism evidence="3 4">
    <name type="scientific">Dissostichus mawsoni</name>
    <name type="common">Antarctic cod</name>
    <dbReference type="NCBI Taxonomy" id="36200"/>
    <lineage>
        <taxon>Eukaryota</taxon>
        <taxon>Metazoa</taxon>
        <taxon>Chordata</taxon>
        <taxon>Craniata</taxon>
        <taxon>Vertebrata</taxon>
        <taxon>Euteleostomi</taxon>
        <taxon>Actinopterygii</taxon>
        <taxon>Neopterygii</taxon>
        <taxon>Teleostei</taxon>
        <taxon>Neoteleostei</taxon>
        <taxon>Acanthomorphata</taxon>
        <taxon>Eupercaria</taxon>
        <taxon>Perciformes</taxon>
        <taxon>Notothenioidei</taxon>
        <taxon>Nototheniidae</taxon>
        <taxon>Dissostichus</taxon>
    </lineage>
</organism>
<feature type="domain" description="Protein kinase" evidence="2">
    <location>
        <begin position="87"/>
        <end position="406"/>
    </location>
</feature>
<reference evidence="3 4" key="1">
    <citation type="submission" date="2020-03" db="EMBL/GenBank/DDBJ databases">
        <title>Dissostichus mawsoni Genome sequencing and assembly.</title>
        <authorList>
            <person name="Park H."/>
        </authorList>
    </citation>
    <scope>NUCLEOTIDE SEQUENCE [LARGE SCALE GENOMIC DNA]</scope>
    <source>
        <strain evidence="3">DM0001</strain>
        <tissue evidence="3">Muscle</tissue>
    </source>
</reference>
<sequence length="431" mass="48388">MMSAPLDRQSCPVYSTQLGHQFSHEVFVCHVTCCVLLTSQCRIFATSIHRNLIPMWSLLYYAATKLLDELCHLSVQSLTPMDTSEHFKVLKLLGEGSYGKVMLAVHKQNGTPMALKFFPRESTSLFSFLREYNLSLSFCTHPSLTRALGIAYSTPSHYVFAQQASLFGDLYDVILPEVGMEEDCCQRVVSQLCGALSHLHSLGLYTGMSNQRTSFCATPPAAGSNLETLAWLAPGSRRSGTAPLTAPLRRKSLVEMRIVGGALVTGMMPLKRRREEKNERVWVSVEPSTDSWALGILTYAMLTGSHPWAETASNCGSYLKFREWFDRSEGPNYLLDVWAEPQRESAQQVIDLYEAELEKEDRAPVAAQFACFTPLACSFFQSLLDPRPGFRGQPEIALNYLGGDWVMEKERVRLEEERKKSRGKGPIRNMK</sequence>
<keyword evidence="1" id="KW-0067">ATP-binding</keyword>
<dbReference type="PANTHER" id="PTHR24359:SF34">
    <property type="entry name" value="PROTEIN KINASE DOMAIN-CONTAINING PROTEIN"/>
    <property type="match status" value="1"/>
</dbReference>